<keyword evidence="3" id="KW-1185">Reference proteome</keyword>
<comment type="caution">
    <text evidence="2">The sequence shown here is derived from an EMBL/GenBank/DDBJ whole genome shotgun (WGS) entry which is preliminary data.</text>
</comment>
<name>A0ABV7L6F0_9PROT</name>
<feature type="signal peptide" evidence="1">
    <location>
        <begin position="1"/>
        <end position="33"/>
    </location>
</feature>
<feature type="chain" id="PRO_5045455649" evidence="1">
    <location>
        <begin position="34"/>
        <end position="149"/>
    </location>
</feature>
<dbReference type="RefSeq" id="WP_379904433.1">
    <property type="nucleotide sequence ID" value="NZ_JBHRTR010000034.1"/>
</dbReference>
<evidence type="ECO:0000313" key="2">
    <source>
        <dbReference type="EMBL" id="MFC3229847.1"/>
    </source>
</evidence>
<accession>A0ABV7L6F0</accession>
<sequence>MSKHFGFLHRAAPAATAVALAAAAFGLPALAQAAEETRVDFVFVDDKAVPAQLTGTIELECIGVRSIKWTGPVGQGSNRITPIGSFSCPDFGGVMVKSEVRSSTGQQTSCLPAMFEVPENPIQVRVSYKELTTSGGFLDCTMHTDRPAP</sequence>
<keyword evidence="1" id="KW-0732">Signal</keyword>
<dbReference type="Proteomes" id="UP001595528">
    <property type="component" value="Unassembled WGS sequence"/>
</dbReference>
<protein>
    <submittedName>
        <fullName evidence="2">Uncharacterized protein</fullName>
    </submittedName>
</protein>
<reference evidence="3" key="1">
    <citation type="journal article" date="2019" name="Int. J. Syst. Evol. Microbiol.">
        <title>The Global Catalogue of Microorganisms (GCM) 10K type strain sequencing project: providing services to taxonomists for standard genome sequencing and annotation.</title>
        <authorList>
            <consortium name="The Broad Institute Genomics Platform"/>
            <consortium name="The Broad Institute Genome Sequencing Center for Infectious Disease"/>
            <person name="Wu L."/>
            <person name="Ma J."/>
        </authorList>
    </citation>
    <scope>NUCLEOTIDE SEQUENCE [LARGE SCALE GENOMIC DNA]</scope>
    <source>
        <strain evidence="3">KCTC 42964</strain>
    </source>
</reference>
<proteinExistence type="predicted"/>
<evidence type="ECO:0000256" key="1">
    <source>
        <dbReference type="SAM" id="SignalP"/>
    </source>
</evidence>
<evidence type="ECO:0000313" key="3">
    <source>
        <dbReference type="Proteomes" id="UP001595528"/>
    </source>
</evidence>
<organism evidence="2 3">
    <name type="scientific">Marinibaculum pumilum</name>
    <dbReference type="NCBI Taxonomy" id="1766165"/>
    <lineage>
        <taxon>Bacteria</taxon>
        <taxon>Pseudomonadati</taxon>
        <taxon>Pseudomonadota</taxon>
        <taxon>Alphaproteobacteria</taxon>
        <taxon>Rhodospirillales</taxon>
        <taxon>Rhodospirillaceae</taxon>
        <taxon>Marinibaculum</taxon>
    </lineage>
</organism>
<gene>
    <name evidence="2" type="ORF">ACFOGJ_21535</name>
</gene>
<dbReference type="EMBL" id="JBHRTR010000034">
    <property type="protein sequence ID" value="MFC3229847.1"/>
    <property type="molecule type" value="Genomic_DNA"/>
</dbReference>